<accession>A0A9R1NJ49</accession>
<sequence>MIGEIGSKHTVFIPDMMPSLLDLLNDETPAVARQAVKTGTDLFAKVLQELVIQGLFSSGGIDESLKSSWEWMLKLKSAVSLMAFQPTSNEGVRMLAVKFVEKTVLMHTPDPNITSDPPNQATEDTGFNIAWLRGGHPLLNVGDLAMEASQSLGLLLEQLKSPKIRLLSTSMIIVFVTSLSAIAQRRPSFYGRILPVLLSLDPANTIIKVQIPGAFHALKSAIDACLKCTHSSAEPWRARLLEAQNIINQGDSIAANDSNAGRSAGDTSNRAESLPLTETRT</sequence>
<evidence type="ECO:0000256" key="1">
    <source>
        <dbReference type="SAM" id="MobiDB-lite"/>
    </source>
</evidence>
<reference evidence="3 4" key="1">
    <citation type="submission" date="2017-09" db="EMBL/GenBank/DDBJ databases">
        <authorList>
            <consortium name="International Durum Wheat Genome Sequencing Consortium (IDWGSC)"/>
            <person name="Milanesi L."/>
        </authorList>
    </citation>
    <scope>NUCLEOTIDE SEQUENCE [LARGE SCALE GENOMIC DNA]</scope>
    <source>
        <strain evidence="4">cv. Svevo</strain>
    </source>
</reference>
<dbReference type="AlphaFoldDB" id="A0A9R1NJ49"/>
<dbReference type="EMBL" id="LT934113">
    <property type="protein sequence ID" value="VAH25868.1"/>
    <property type="molecule type" value="Genomic_DNA"/>
</dbReference>
<dbReference type="Gramene" id="TRITD2Av1G019750.26">
    <property type="protein sequence ID" value="TRITD2Av1G019750.26"/>
    <property type="gene ID" value="TRITD2Av1G019750"/>
</dbReference>
<proteinExistence type="predicted"/>
<protein>
    <recommendedName>
        <fullName evidence="2">Symplekin/Pta1 N-terminal domain-containing protein</fullName>
    </recommendedName>
</protein>
<feature type="domain" description="Symplekin/Pta1 N-terminal" evidence="2">
    <location>
        <begin position="29"/>
        <end position="243"/>
    </location>
</feature>
<dbReference type="PANTHER" id="PTHR47184">
    <property type="entry name" value="PHOSPHATIDYLINOSITOL 3-AND 4-KINASE FAMILY PROTEIN-RELATED"/>
    <property type="match status" value="1"/>
</dbReference>
<organism evidence="3 4">
    <name type="scientific">Triticum turgidum subsp. durum</name>
    <name type="common">Durum wheat</name>
    <name type="synonym">Triticum durum</name>
    <dbReference type="NCBI Taxonomy" id="4567"/>
    <lineage>
        <taxon>Eukaryota</taxon>
        <taxon>Viridiplantae</taxon>
        <taxon>Streptophyta</taxon>
        <taxon>Embryophyta</taxon>
        <taxon>Tracheophyta</taxon>
        <taxon>Spermatophyta</taxon>
        <taxon>Magnoliopsida</taxon>
        <taxon>Liliopsida</taxon>
        <taxon>Poales</taxon>
        <taxon>Poaceae</taxon>
        <taxon>BOP clade</taxon>
        <taxon>Pooideae</taxon>
        <taxon>Triticodae</taxon>
        <taxon>Triticeae</taxon>
        <taxon>Triticinae</taxon>
        <taxon>Triticum</taxon>
    </lineage>
</organism>
<name>A0A9R1NJ49_TRITD</name>
<dbReference type="Gene3D" id="1.25.10.10">
    <property type="entry name" value="Leucine-rich Repeat Variant"/>
    <property type="match status" value="1"/>
</dbReference>
<feature type="region of interest" description="Disordered" evidence="1">
    <location>
        <begin position="257"/>
        <end position="281"/>
    </location>
</feature>
<evidence type="ECO:0000259" key="2">
    <source>
        <dbReference type="Pfam" id="PF11935"/>
    </source>
</evidence>
<dbReference type="Pfam" id="PF11935">
    <property type="entry name" value="SYMPK_PTA1_N"/>
    <property type="match status" value="1"/>
</dbReference>
<dbReference type="PANTHER" id="PTHR47184:SF2">
    <property type="entry name" value="SYMPLEKIN"/>
    <property type="match status" value="1"/>
</dbReference>
<evidence type="ECO:0000313" key="3">
    <source>
        <dbReference type="EMBL" id="VAH25868.1"/>
    </source>
</evidence>
<evidence type="ECO:0000313" key="4">
    <source>
        <dbReference type="Proteomes" id="UP000324705"/>
    </source>
</evidence>
<dbReference type="Proteomes" id="UP000324705">
    <property type="component" value="Chromosome 2A"/>
</dbReference>
<dbReference type="InterPro" id="IPR032460">
    <property type="entry name" value="Symplekin/Pta1_N"/>
</dbReference>
<gene>
    <name evidence="3" type="ORF">TRITD_2Av1G019750</name>
</gene>
<dbReference type="InterPro" id="IPR011989">
    <property type="entry name" value="ARM-like"/>
</dbReference>
<keyword evidence="4" id="KW-1185">Reference proteome</keyword>